<dbReference type="Proteomes" id="UP000005237">
    <property type="component" value="Unassembled WGS sequence"/>
</dbReference>
<accession>A0A8R1DV26</accession>
<dbReference type="AlphaFoldDB" id="A0A8R1DV26"/>
<reference evidence="1" key="2">
    <citation type="submission" date="2022-06" db="UniProtKB">
        <authorList>
            <consortium name="EnsemblMetazoa"/>
        </authorList>
    </citation>
    <scope>IDENTIFICATION</scope>
    <source>
        <strain evidence="1">DF5081</strain>
    </source>
</reference>
<name>A0A8R1DV26_CAEJA</name>
<protein>
    <submittedName>
        <fullName evidence="1">Uncharacterized protein</fullName>
    </submittedName>
</protein>
<sequence length="90" mass="10475">MAHKALFESQERKSSFDQILLWQKDSGNPGKHGKNVQVHAVIRLLTILFLLQLERRHLFSLSIFSFLSIEHYQCRMAVSQEFVVFGSSRI</sequence>
<keyword evidence="2" id="KW-1185">Reference proteome</keyword>
<evidence type="ECO:0000313" key="2">
    <source>
        <dbReference type="Proteomes" id="UP000005237"/>
    </source>
</evidence>
<proteinExistence type="predicted"/>
<reference evidence="2" key="1">
    <citation type="submission" date="2010-08" db="EMBL/GenBank/DDBJ databases">
        <authorList>
            <consortium name="Caenorhabditis japonica Sequencing Consortium"/>
            <person name="Wilson R.K."/>
        </authorList>
    </citation>
    <scope>NUCLEOTIDE SEQUENCE [LARGE SCALE GENOMIC DNA]</scope>
    <source>
        <strain evidence="2">DF5081</strain>
    </source>
</reference>
<dbReference type="EnsemblMetazoa" id="CJA12021b.1">
    <property type="protein sequence ID" value="CJA12021b.1"/>
    <property type="gene ID" value="WBGene00131225"/>
</dbReference>
<organism evidence="1 2">
    <name type="scientific">Caenorhabditis japonica</name>
    <dbReference type="NCBI Taxonomy" id="281687"/>
    <lineage>
        <taxon>Eukaryota</taxon>
        <taxon>Metazoa</taxon>
        <taxon>Ecdysozoa</taxon>
        <taxon>Nematoda</taxon>
        <taxon>Chromadorea</taxon>
        <taxon>Rhabditida</taxon>
        <taxon>Rhabditina</taxon>
        <taxon>Rhabditomorpha</taxon>
        <taxon>Rhabditoidea</taxon>
        <taxon>Rhabditidae</taxon>
        <taxon>Peloderinae</taxon>
        <taxon>Caenorhabditis</taxon>
    </lineage>
</organism>
<evidence type="ECO:0000313" key="1">
    <source>
        <dbReference type="EnsemblMetazoa" id="CJA12021b.1"/>
    </source>
</evidence>